<protein>
    <recommendedName>
        <fullName evidence="4">CTCK domain-containing protein</fullName>
    </recommendedName>
</protein>
<organism evidence="2 3">
    <name type="scientific">Ancylostoma ceylanicum</name>
    <dbReference type="NCBI Taxonomy" id="53326"/>
    <lineage>
        <taxon>Eukaryota</taxon>
        <taxon>Metazoa</taxon>
        <taxon>Ecdysozoa</taxon>
        <taxon>Nematoda</taxon>
        <taxon>Chromadorea</taxon>
        <taxon>Rhabditida</taxon>
        <taxon>Rhabditina</taxon>
        <taxon>Rhabditomorpha</taxon>
        <taxon>Strongyloidea</taxon>
        <taxon>Ancylostomatidae</taxon>
        <taxon>Ancylostomatinae</taxon>
        <taxon>Ancylostoma</taxon>
    </lineage>
</organism>
<gene>
    <name evidence="2" type="primary">Acey_s0194.g1423</name>
    <name evidence="2" type="synonym">Acey-F25B3.2</name>
    <name evidence="2" type="ORF">Y032_0194g1423</name>
</gene>
<reference evidence="3" key="1">
    <citation type="journal article" date="2015" name="Nat. Genet.">
        <title>The genome and transcriptome of the zoonotic hookworm Ancylostoma ceylanicum identify infection-specific gene families.</title>
        <authorList>
            <person name="Schwarz E.M."/>
            <person name="Hu Y."/>
            <person name="Antoshechkin I."/>
            <person name="Miller M.M."/>
            <person name="Sternberg P.W."/>
            <person name="Aroian R.V."/>
        </authorList>
    </citation>
    <scope>NUCLEOTIDE SEQUENCE</scope>
    <source>
        <strain evidence="3">HY135</strain>
    </source>
</reference>
<accession>A0A016SP47</accession>
<dbReference type="Proteomes" id="UP000024635">
    <property type="component" value="Unassembled WGS sequence"/>
</dbReference>
<feature type="chain" id="PRO_5001486630" description="CTCK domain-containing protein" evidence="1">
    <location>
        <begin position="21"/>
        <end position="327"/>
    </location>
</feature>
<evidence type="ECO:0008006" key="4">
    <source>
        <dbReference type="Google" id="ProtNLM"/>
    </source>
</evidence>
<name>A0A016SP47_9BILA</name>
<dbReference type="AlphaFoldDB" id="A0A016SP47"/>
<keyword evidence="1" id="KW-0732">Signal</keyword>
<dbReference type="OrthoDB" id="5799079at2759"/>
<sequence>MLSTDQTLLLLLSFLVHVIGETSPGSEEQQIGGFEGAVVNETDVTVLINSSFVIIEQPESNSTEINATIANSKPLSKRARFKKVNPACRTFSLSEKYRMLEGVGGRNQLYMAETPEEASRGFVAPSPGPKMKAVAADSVDASEASEFCNQECEMIRVTLEKALEERKNPTQAKQRTGAFRTAAQLFSDPGPVEVDDLEGAFSGGNKVCSLENFVPLGNCTEPGEEISWAHEQLCSMCRGIYMLSENCFPTFFNSVLCNQQETGCIFDNFSDRAHGLCRSETLSLRVLRNRGDPVCEDWVVEQIDLPVSCQCLLSKGSWLKSHPPREL</sequence>
<feature type="signal peptide" evidence="1">
    <location>
        <begin position="1"/>
        <end position="20"/>
    </location>
</feature>
<dbReference type="PANTHER" id="PTHR33995:SF13">
    <property type="entry name" value="CTCK DOMAIN-CONTAINING PROTEIN"/>
    <property type="match status" value="1"/>
</dbReference>
<dbReference type="EMBL" id="JARK01001530">
    <property type="protein sequence ID" value="EYB92395.1"/>
    <property type="molecule type" value="Genomic_DNA"/>
</dbReference>
<evidence type="ECO:0000256" key="1">
    <source>
        <dbReference type="SAM" id="SignalP"/>
    </source>
</evidence>
<keyword evidence="3" id="KW-1185">Reference proteome</keyword>
<evidence type="ECO:0000313" key="2">
    <source>
        <dbReference type="EMBL" id="EYB92395.1"/>
    </source>
</evidence>
<proteinExistence type="predicted"/>
<evidence type="ECO:0000313" key="3">
    <source>
        <dbReference type="Proteomes" id="UP000024635"/>
    </source>
</evidence>
<dbReference type="PANTHER" id="PTHR33995">
    <property type="entry name" value="PROTEIN CBG18546"/>
    <property type="match status" value="1"/>
</dbReference>
<dbReference type="InterPro" id="IPR029034">
    <property type="entry name" value="Cystine-knot_cytokine"/>
</dbReference>
<dbReference type="SUPFAM" id="SSF57501">
    <property type="entry name" value="Cystine-knot cytokines"/>
    <property type="match status" value="1"/>
</dbReference>
<comment type="caution">
    <text evidence="2">The sequence shown here is derived from an EMBL/GenBank/DDBJ whole genome shotgun (WGS) entry which is preliminary data.</text>
</comment>